<keyword evidence="3" id="KW-1185">Reference proteome</keyword>
<reference evidence="2 3" key="1">
    <citation type="journal article" date="2010" name="Cell">
        <title>The genome of Naegleria gruberi illuminates early eukaryotic versatility.</title>
        <authorList>
            <person name="Fritz-Laylin L.K."/>
            <person name="Prochnik S.E."/>
            <person name="Ginger M.L."/>
            <person name="Dacks J.B."/>
            <person name="Carpenter M.L."/>
            <person name="Field M.C."/>
            <person name="Kuo A."/>
            <person name="Paredez A."/>
            <person name="Chapman J."/>
            <person name="Pham J."/>
            <person name="Shu S."/>
            <person name="Neupane R."/>
            <person name="Cipriano M."/>
            <person name="Mancuso J."/>
            <person name="Tu H."/>
            <person name="Salamov A."/>
            <person name="Lindquist E."/>
            <person name="Shapiro H."/>
            <person name="Lucas S."/>
            <person name="Grigoriev I.V."/>
            <person name="Cande W.Z."/>
            <person name="Fulton C."/>
            <person name="Rokhsar D.S."/>
            <person name="Dawson S.C."/>
        </authorList>
    </citation>
    <scope>NUCLEOTIDE SEQUENCE [LARGE SCALE GENOMIC DNA]</scope>
    <source>
        <strain evidence="2 3">NEG-M</strain>
    </source>
</reference>
<name>D2VAN8_NAEGR</name>
<dbReference type="OrthoDB" id="10561101at2759"/>
<dbReference type="KEGG" id="ngr:NAEGRDRAFT_65922"/>
<feature type="compositionally biased region" description="Low complexity" evidence="1">
    <location>
        <begin position="159"/>
        <end position="174"/>
    </location>
</feature>
<organism evidence="3">
    <name type="scientific">Naegleria gruberi</name>
    <name type="common">Amoeba</name>
    <dbReference type="NCBI Taxonomy" id="5762"/>
    <lineage>
        <taxon>Eukaryota</taxon>
        <taxon>Discoba</taxon>
        <taxon>Heterolobosea</taxon>
        <taxon>Tetramitia</taxon>
        <taxon>Eutetramitia</taxon>
        <taxon>Vahlkampfiidae</taxon>
        <taxon>Naegleria</taxon>
    </lineage>
</organism>
<dbReference type="InParanoid" id="D2VAN8"/>
<dbReference type="Proteomes" id="UP000006671">
    <property type="component" value="Unassembled WGS sequence"/>
</dbReference>
<dbReference type="EMBL" id="GG738860">
    <property type="protein sequence ID" value="EFC45986.1"/>
    <property type="molecule type" value="Genomic_DNA"/>
</dbReference>
<evidence type="ECO:0000313" key="2">
    <source>
        <dbReference type="EMBL" id="EFC45986.1"/>
    </source>
</evidence>
<dbReference type="GeneID" id="8859283"/>
<feature type="region of interest" description="Disordered" evidence="1">
    <location>
        <begin position="154"/>
        <end position="174"/>
    </location>
</feature>
<dbReference type="AlphaFoldDB" id="D2VAN8"/>
<evidence type="ECO:0000313" key="3">
    <source>
        <dbReference type="Proteomes" id="UP000006671"/>
    </source>
</evidence>
<proteinExistence type="predicted"/>
<accession>D2VAN8</accession>
<dbReference type="RefSeq" id="XP_002678730.1">
    <property type="nucleotide sequence ID" value="XM_002678684.1"/>
</dbReference>
<protein>
    <submittedName>
        <fullName evidence="2">Uncharacterized protein</fullName>
    </submittedName>
</protein>
<evidence type="ECO:0000256" key="1">
    <source>
        <dbReference type="SAM" id="MobiDB-lite"/>
    </source>
</evidence>
<dbReference type="VEuPathDB" id="AmoebaDB:NAEGRDRAFT_65922"/>
<gene>
    <name evidence="2" type="ORF">NAEGRDRAFT_65922</name>
</gene>
<sequence length="174" mass="19208">MPSPSSLKIIIENEQGLVSRCIQQDSDSEIMEHTLNTGAISPHPSESKCSVEKDEKLSLLFSRLGLKNNSPSPIIERSPTSFQTISTDHSNHNLQVNSSFPLLLAPSNKNRKSRMVFSTPSEEGESTVREILSTLSSRFHSAIESKSSSCITKQKKMKSSSSSSHRFCKSFDSC</sequence>